<organism evidence="4 5">
    <name type="scientific">Paenibacillus urinalis</name>
    <dbReference type="NCBI Taxonomy" id="521520"/>
    <lineage>
        <taxon>Bacteria</taxon>
        <taxon>Bacillati</taxon>
        <taxon>Bacillota</taxon>
        <taxon>Bacilli</taxon>
        <taxon>Bacillales</taxon>
        <taxon>Paenibacillaceae</taxon>
        <taxon>Paenibacillus</taxon>
    </lineage>
</organism>
<keyword evidence="2" id="KW-0472">Membrane</keyword>
<keyword evidence="5" id="KW-1185">Reference proteome</keyword>
<proteinExistence type="predicted"/>
<keyword evidence="2" id="KW-0812">Transmembrane</keyword>
<dbReference type="Pfam" id="PF00395">
    <property type="entry name" value="SLH"/>
    <property type="match status" value="1"/>
</dbReference>
<evidence type="ECO:0000259" key="3">
    <source>
        <dbReference type="PROSITE" id="PS51272"/>
    </source>
</evidence>
<dbReference type="Gene3D" id="2.60.40.1220">
    <property type="match status" value="4"/>
</dbReference>
<evidence type="ECO:0000313" key="4">
    <source>
        <dbReference type="EMBL" id="WDI01989.1"/>
    </source>
</evidence>
<evidence type="ECO:0000313" key="5">
    <source>
        <dbReference type="Proteomes" id="UP001221519"/>
    </source>
</evidence>
<feature type="transmembrane region" description="Helical" evidence="2">
    <location>
        <begin position="34"/>
        <end position="54"/>
    </location>
</feature>
<feature type="domain" description="SLH" evidence="3">
    <location>
        <begin position="110"/>
        <end position="175"/>
    </location>
</feature>
<feature type="domain" description="SLH" evidence="3">
    <location>
        <begin position="44"/>
        <end position="108"/>
    </location>
</feature>
<dbReference type="Proteomes" id="UP001221519">
    <property type="component" value="Chromosome"/>
</dbReference>
<dbReference type="InterPro" id="IPR001119">
    <property type="entry name" value="SLH_dom"/>
</dbReference>
<evidence type="ECO:0000256" key="2">
    <source>
        <dbReference type="SAM" id="Phobius"/>
    </source>
</evidence>
<sequence length="1106" mass="117850">MSDTGNPFTSTINHKENNHVMISRGGEKKVMKKILSVALSTAMAFSMFASVAFGQTGLTDVNAQYNYLKDKGIFAGFPDGQAHLDRQMTRAEFAKVITKTMGLKEVEGVYSFKDKNYGEKHWAAPYVEAVYAAGIMEGVNSTKKIFGTSNPVTIQEMATVLVRALDLEVPTETNNSATAWAKGYVQAAINAGLVDANANFQSNASRELLVSAAYAVDQELSLQVESYTVIESGKAVEFKMSDGETVKVTLDKALVANTETEVKFTHKDKEFTEKVTYVVTTATKVASAVSANLKEVDVQFDGTVDKVSAEDKDKYSVDSSVTVQSATLLEDGKTVRLTVAGTLTNQRAYKLDVRNVKAGDRTIDAEDVAFTPIDNALPEVSEVKALGTKAIKVTFSEPIKTASSANFKLDGKTFFGSVDTGSRELILKPYTASDLSVGNHKLEVSGVEDYNNFKALTKEFDFTVVEDTTAPTVANVSATLEKVTVTFSEEIDQDTLSASNVYWKSGNDKKAASSINRVSATVYEFDFTANSLPGYETSLFVEGVKDYSGNQIKDTEVKVRAELDQTRPEVTEVRISQLNNKEVNLKFSKQVKIEDVKYFTLTKANGDVVPVRTVASTDTSDPTVGKVFTLTTYDALDESYTLKISGVRDTTKLQNTIVDYTTTLNGSDVTAPSYTSNSGTGRTLIINFDKKLELASLGSAGNYLVTINDRVQQLPAGTEVTPIQNGEAVRLVFPEYIDNARVGINDTTAGANVTHFQLLGLKDAAGNVITNFGAGAISINSGSANLADGYDNSTSEPAKLTAKGEIKVKFDQPIGRAAVSDFALTGSATGVSISSVTANGSNIVTVKLSGDVSNTALTNTDDEPFGLVIRANNNIVSTSGIKAVQTETQVDIKDAVKPQVQLASGQTRLNVNSNVIILPFSEALGGTATDYKYDLVVTNIRTQERVPVTSYTTGLSADEKNIEISLTAATTDEYSVRVINDAAHIQDKATNKAAVSSTYNTAVGAIDTVAPTVTKALTGNIAHGATATITFSESINAASQTAVESAIVTASGLTAADLAFTWNGATVTVANNSTATDTAFTADVTVNITDLKGNPTTGAKIVDVAE</sequence>
<keyword evidence="1" id="KW-0732">Signal</keyword>
<evidence type="ECO:0000256" key="1">
    <source>
        <dbReference type="ARBA" id="ARBA00022729"/>
    </source>
</evidence>
<keyword evidence="2" id="KW-1133">Transmembrane helix</keyword>
<dbReference type="EMBL" id="CP118108">
    <property type="protein sequence ID" value="WDI01989.1"/>
    <property type="molecule type" value="Genomic_DNA"/>
</dbReference>
<accession>A0ABY7X8R9</accession>
<dbReference type="InterPro" id="IPR014755">
    <property type="entry name" value="Cu-Rt/internalin_Ig-like"/>
</dbReference>
<gene>
    <name evidence="4" type="ORF">PUW25_22760</name>
</gene>
<reference evidence="4 5" key="1">
    <citation type="submission" date="2023-02" db="EMBL/GenBank/DDBJ databases">
        <title>Pathogen: clinical or host-associated sample.</title>
        <authorList>
            <person name="Hergert J."/>
            <person name="Casey R."/>
            <person name="Wagner J."/>
            <person name="Young E.L."/>
            <person name="Oakeson K.F."/>
        </authorList>
    </citation>
    <scope>NUCLEOTIDE SEQUENCE [LARGE SCALE GENOMIC DNA]</scope>
    <source>
        <strain evidence="4 5">2022CK-00829</strain>
    </source>
</reference>
<name>A0ABY7X8R9_9BACL</name>
<protein>
    <submittedName>
        <fullName evidence="4">S-layer homology domain-containing protein</fullName>
    </submittedName>
</protein>
<dbReference type="RefSeq" id="WP_274338458.1">
    <property type="nucleotide sequence ID" value="NZ_CP118108.1"/>
</dbReference>
<dbReference type="PROSITE" id="PS51272">
    <property type="entry name" value="SLH"/>
    <property type="match status" value="2"/>
</dbReference>